<evidence type="ECO:0000313" key="1">
    <source>
        <dbReference type="EMBL" id="KAG5596560.1"/>
    </source>
</evidence>
<sequence length="83" mass="9815">MRKLKLLIYFFGFKISMIGRHTQQTFFMAFLVIYSQGILYDANFGDMNFVNCMFTAFYHLPGIVIHVATLYQQDAEIEQHEHN</sequence>
<accession>A0A9J5YAI8</accession>
<dbReference type="EMBL" id="JACXVP010000007">
    <property type="protein sequence ID" value="KAG5596560.1"/>
    <property type="molecule type" value="Genomic_DNA"/>
</dbReference>
<keyword evidence="2" id="KW-1185">Reference proteome</keyword>
<dbReference type="AlphaFoldDB" id="A0A9J5YAI8"/>
<name>A0A9J5YAI8_SOLCO</name>
<organism evidence="1 2">
    <name type="scientific">Solanum commersonii</name>
    <name type="common">Commerson's wild potato</name>
    <name type="synonym">Commerson's nightshade</name>
    <dbReference type="NCBI Taxonomy" id="4109"/>
    <lineage>
        <taxon>Eukaryota</taxon>
        <taxon>Viridiplantae</taxon>
        <taxon>Streptophyta</taxon>
        <taxon>Embryophyta</taxon>
        <taxon>Tracheophyta</taxon>
        <taxon>Spermatophyta</taxon>
        <taxon>Magnoliopsida</taxon>
        <taxon>eudicotyledons</taxon>
        <taxon>Gunneridae</taxon>
        <taxon>Pentapetalae</taxon>
        <taxon>asterids</taxon>
        <taxon>lamiids</taxon>
        <taxon>Solanales</taxon>
        <taxon>Solanaceae</taxon>
        <taxon>Solanoideae</taxon>
        <taxon>Solaneae</taxon>
        <taxon>Solanum</taxon>
    </lineage>
</organism>
<proteinExistence type="predicted"/>
<gene>
    <name evidence="1" type="ORF">H5410_037792</name>
</gene>
<comment type="caution">
    <text evidence="1">The sequence shown here is derived from an EMBL/GenBank/DDBJ whole genome shotgun (WGS) entry which is preliminary data.</text>
</comment>
<dbReference type="Proteomes" id="UP000824120">
    <property type="component" value="Chromosome 7"/>
</dbReference>
<protein>
    <submittedName>
        <fullName evidence="1">Uncharacterized protein</fullName>
    </submittedName>
</protein>
<reference evidence="1 2" key="1">
    <citation type="submission" date="2020-09" db="EMBL/GenBank/DDBJ databases">
        <title>De no assembly of potato wild relative species, Solanum commersonii.</title>
        <authorList>
            <person name="Cho K."/>
        </authorList>
    </citation>
    <scope>NUCLEOTIDE SEQUENCE [LARGE SCALE GENOMIC DNA]</scope>
    <source>
        <strain evidence="1">LZ3.2</strain>
        <tissue evidence="1">Leaf</tissue>
    </source>
</reference>
<evidence type="ECO:0000313" key="2">
    <source>
        <dbReference type="Proteomes" id="UP000824120"/>
    </source>
</evidence>